<dbReference type="PANTHER" id="PTHR43031">
    <property type="entry name" value="FAD-DEPENDENT OXIDOREDUCTASE"/>
    <property type="match status" value="1"/>
</dbReference>
<evidence type="ECO:0000313" key="2">
    <source>
        <dbReference type="EMBL" id="TDF99312.1"/>
    </source>
</evidence>
<sequence length="108" mass="12306">MDDFDMISPQQFTAKLQKGELGQAMIIDVREKQEWDYYHLDEAVLIPMNTVPAQLDKVPADCKLYVICAHGVRSAHVCYYLREQGYEDVVNVEGGMAAVAMLRGFQYD</sequence>
<dbReference type="RefSeq" id="WP_133225850.1">
    <property type="nucleotide sequence ID" value="NZ_SMRT01000002.1"/>
</dbReference>
<dbReference type="SMART" id="SM00450">
    <property type="entry name" value="RHOD"/>
    <property type="match status" value="1"/>
</dbReference>
<dbReference type="Pfam" id="PF00581">
    <property type="entry name" value="Rhodanese"/>
    <property type="match status" value="1"/>
</dbReference>
<reference evidence="2 3" key="1">
    <citation type="submission" date="2019-03" db="EMBL/GenBank/DDBJ databases">
        <title>This is whole genome sequence of Paenibacillus sp MS74 strain.</title>
        <authorList>
            <person name="Trinh H.N."/>
        </authorList>
    </citation>
    <scope>NUCLEOTIDE SEQUENCE [LARGE SCALE GENOMIC DNA]</scope>
    <source>
        <strain evidence="2 3">MS74</strain>
    </source>
</reference>
<proteinExistence type="predicted"/>
<evidence type="ECO:0000313" key="3">
    <source>
        <dbReference type="Proteomes" id="UP000295636"/>
    </source>
</evidence>
<keyword evidence="3" id="KW-1185">Reference proteome</keyword>
<protein>
    <submittedName>
        <fullName evidence="2">Rhodanese-like domain-containing protein</fullName>
    </submittedName>
</protein>
<dbReference type="Proteomes" id="UP000295636">
    <property type="component" value="Unassembled WGS sequence"/>
</dbReference>
<organism evidence="2 3">
    <name type="scientific">Paenibacillus piri</name>
    <dbReference type="NCBI Taxonomy" id="2547395"/>
    <lineage>
        <taxon>Bacteria</taxon>
        <taxon>Bacillati</taxon>
        <taxon>Bacillota</taxon>
        <taxon>Bacilli</taxon>
        <taxon>Bacillales</taxon>
        <taxon>Paenibacillaceae</taxon>
        <taxon>Paenibacillus</taxon>
    </lineage>
</organism>
<name>A0A4R5KUW4_9BACL</name>
<gene>
    <name evidence="2" type="ORF">E1757_05475</name>
</gene>
<dbReference type="CDD" id="cd00158">
    <property type="entry name" value="RHOD"/>
    <property type="match status" value="1"/>
</dbReference>
<dbReference type="InterPro" id="IPR036873">
    <property type="entry name" value="Rhodanese-like_dom_sf"/>
</dbReference>
<dbReference type="PANTHER" id="PTHR43031:SF17">
    <property type="entry name" value="SULFURTRANSFERASE YTWF-RELATED"/>
    <property type="match status" value="1"/>
</dbReference>
<dbReference type="InterPro" id="IPR001763">
    <property type="entry name" value="Rhodanese-like_dom"/>
</dbReference>
<accession>A0A4R5KUW4</accession>
<dbReference type="AlphaFoldDB" id="A0A4R5KUW4"/>
<dbReference type="OrthoDB" id="9800872at2"/>
<dbReference type="SUPFAM" id="SSF52821">
    <property type="entry name" value="Rhodanese/Cell cycle control phosphatase"/>
    <property type="match status" value="1"/>
</dbReference>
<dbReference type="EMBL" id="SMRT01000002">
    <property type="protein sequence ID" value="TDF99312.1"/>
    <property type="molecule type" value="Genomic_DNA"/>
</dbReference>
<evidence type="ECO:0000259" key="1">
    <source>
        <dbReference type="PROSITE" id="PS50206"/>
    </source>
</evidence>
<feature type="domain" description="Rhodanese" evidence="1">
    <location>
        <begin position="20"/>
        <end position="107"/>
    </location>
</feature>
<dbReference type="InterPro" id="IPR050229">
    <property type="entry name" value="GlpE_sulfurtransferase"/>
</dbReference>
<comment type="caution">
    <text evidence="2">The sequence shown here is derived from an EMBL/GenBank/DDBJ whole genome shotgun (WGS) entry which is preliminary data.</text>
</comment>
<dbReference type="PROSITE" id="PS50206">
    <property type="entry name" value="RHODANESE_3"/>
    <property type="match status" value="1"/>
</dbReference>
<dbReference type="Gene3D" id="3.40.250.10">
    <property type="entry name" value="Rhodanese-like domain"/>
    <property type="match status" value="1"/>
</dbReference>